<dbReference type="EMBL" id="KZ819325">
    <property type="protein sequence ID" value="PWN21527.1"/>
    <property type="molecule type" value="Genomic_DNA"/>
</dbReference>
<feature type="compositionally biased region" description="Acidic residues" evidence="6">
    <location>
        <begin position="91"/>
        <end position="107"/>
    </location>
</feature>
<gene>
    <name evidence="7" type="ORF">BCV69DRAFT_282247</name>
</gene>
<organism evidence="7 8">
    <name type="scientific">Pseudomicrostroma glucosiphilum</name>
    <dbReference type="NCBI Taxonomy" id="1684307"/>
    <lineage>
        <taxon>Eukaryota</taxon>
        <taxon>Fungi</taxon>
        <taxon>Dikarya</taxon>
        <taxon>Basidiomycota</taxon>
        <taxon>Ustilaginomycotina</taxon>
        <taxon>Exobasidiomycetes</taxon>
        <taxon>Microstromatales</taxon>
        <taxon>Microstromatales incertae sedis</taxon>
        <taxon>Pseudomicrostroma</taxon>
    </lineage>
</organism>
<protein>
    <submittedName>
        <fullName evidence="7">WD40 repeat-like protein</fullName>
    </submittedName>
</protein>
<dbReference type="InterPro" id="IPR001680">
    <property type="entry name" value="WD40_rpt"/>
</dbReference>
<dbReference type="InterPro" id="IPR036322">
    <property type="entry name" value="WD40_repeat_dom_sf"/>
</dbReference>
<dbReference type="PANTHER" id="PTHR19848">
    <property type="entry name" value="WD40 REPEAT PROTEIN"/>
    <property type="match status" value="1"/>
</dbReference>
<dbReference type="Proteomes" id="UP000245942">
    <property type="component" value="Unassembled WGS sequence"/>
</dbReference>
<dbReference type="PRINTS" id="PR00320">
    <property type="entry name" value="GPROTEINBRPT"/>
</dbReference>
<dbReference type="Pfam" id="PF00400">
    <property type="entry name" value="WD40"/>
    <property type="match status" value="7"/>
</dbReference>
<dbReference type="InterPro" id="IPR001632">
    <property type="entry name" value="WD40_G-protein_beta-like"/>
</dbReference>
<dbReference type="RefSeq" id="XP_025348687.1">
    <property type="nucleotide sequence ID" value="XM_025492293.1"/>
</dbReference>
<evidence type="ECO:0000313" key="7">
    <source>
        <dbReference type="EMBL" id="PWN21527.1"/>
    </source>
</evidence>
<evidence type="ECO:0000256" key="3">
    <source>
        <dbReference type="ARBA" id="ARBA00022737"/>
    </source>
</evidence>
<evidence type="ECO:0000256" key="4">
    <source>
        <dbReference type="ARBA" id="ARBA00023242"/>
    </source>
</evidence>
<sequence length="621" mass="67581">MATLAPIPTAKRQRLNAAAESKRVAALVDEGKLNPTTDNVIIQLQSSVDGETLGPSISLPAGNTGQRELQMIVNQLRRQSRAGKKRRVDDGSESQEEDYDDDDDEDLPFAFHLDVSTSEGTSTQPTRLDITTSISQDVLQAAFARKLDLSAEDTLRIVFEPQAVFKVRPVRRCSNTLSGHASPILYSISSPSSSLFLTTAGDKTARLWDVDAELPLHTLKGHNDWVLTAAWDPLERRCATGDMSGVIYLWDSIDSKSYGVKGWGSKSGKQVEEERMAALAQEAGGVMPTEKPKMKVAEKRALRHASPPGKVLKGHTKWITSLAFEPAHLNASSPRLASSSKDGTVKVWNTSTRTCAFTLGAHSSSVNIVRWGGETTSSGAGVLYTAANDRTVKVWDSADGKLLRSLDSHAHWVNTLALSTDFLLKAGAFDERKGGLIEGLSLASSSAGEIQQAALKRFKKFTAQQPETVVSGSEDHTLFFWPPQVGGDRTAGEAGGITPKKPLTRMTGHQKSVNHVAFSPDGRFIASASFDSSVRLWNGRDGKFIATLRGHVSSVYRLSWSCDSRLLVSASKDSTMKVWDLKTYKIKVDLPGHDDEVYCVDFVGNKVASGGRDRQVKIWRA</sequence>
<feature type="region of interest" description="Disordered" evidence="6">
    <location>
        <begin position="78"/>
        <end position="107"/>
    </location>
</feature>
<feature type="repeat" description="WD" evidence="5">
    <location>
        <begin position="219"/>
        <end position="251"/>
    </location>
</feature>
<feature type="repeat" description="WD" evidence="5">
    <location>
        <begin position="312"/>
        <end position="358"/>
    </location>
</feature>
<feature type="repeat" description="WD" evidence="5">
    <location>
        <begin position="506"/>
        <end position="547"/>
    </location>
</feature>
<name>A0A316U8G3_9BASI</name>
<dbReference type="SUPFAM" id="SSF50978">
    <property type="entry name" value="WD40 repeat-like"/>
    <property type="match status" value="1"/>
</dbReference>
<dbReference type="PROSITE" id="PS50294">
    <property type="entry name" value="WD_REPEATS_REGION"/>
    <property type="match status" value="6"/>
</dbReference>
<dbReference type="SMART" id="SM00320">
    <property type="entry name" value="WD40"/>
    <property type="match status" value="8"/>
</dbReference>
<dbReference type="AlphaFoldDB" id="A0A316U8G3"/>
<accession>A0A316U8G3</accession>
<dbReference type="PROSITE" id="PS00678">
    <property type="entry name" value="WD_REPEATS_1"/>
    <property type="match status" value="2"/>
</dbReference>
<evidence type="ECO:0000256" key="5">
    <source>
        <dbReference type="PROSITE-ProRule" id="PRU00221"/>
    </source>
</evidence>
<feature type="repeat" description="WD" evidence="5">
    <location>
        <begin position="177"/>
        <end position="218"/>
    </location>
</feature>
<evidence type="ECO:0000256" key="2">
    <source>
        <dbReference type="ARBA" id="ARBA00022574"/>
    </source>
</evidence>
<keyword evidence="4" id="KW-0539">Nucleus</keyword>
<dbReference type="GO" id="GO:0000027">
    <property type="term" value="P:ribosomal large subunit assembly"/>
    <property type="evidence" value="ECO:0007669"/>
    <property type="project" value="TreeGrafter"/>
</dbReference>
<evidence type="ECO:0000256" key="6">
    <source>
        <dbReference type="SAM" id="MobiDB-lite"/>
    </source>
</evidence>
<proteinExistence type="predicted"/>
<evidence type="ECO:0000256" key="1">
    <source>
        <dbReference type="ARBA" id="ARBA00004604"/>
    </source>
</evidence>
<dbReference type="GO" id="GO:0005730">
    <property type="term" value="C:nucleolus"/>
    <property type="evidence" value="ECO:0007669"/>
    <property type="project" value="UniProtKB-SubCell"/>
</dbReference>
<feature type="repeat" description="WD" evidence="5">
    <location>
        <begin position="548"/>
        <end position="583"/>
    </location>
</feature>
<dbReference type="InterPro" id="IPR019775">
    <property type="entry name" value="WD40_repeat_CS"/>
</dbReference>
<evidence type="ECO:0000313" key="8">
    <source>
        <dbReference type="Proteomes" id="UP000245942"/>
    </source>
</evidence>
<dbReference type="PROSITE" id="PS50082">
    <property type="entry name" value="WD_REPEATS_2"/>
    <property type="match status" value="7"/>
</dbReference>
<dbReference type="CDD" id="cd00200">
    <property type="entry name" value="WD40"/>
    <property type="match status" value="1"/>
</dbReference>
<reference evidence="7 8" key="1">
    <citation type="journal article" date="2018" name="Mol. Biol. Evol.">
        <title>Broad Genomic Sampling Reveals a Smut Pathogenic Ancestry of the Fungal Clade Ustilaginomycotina.</title>
        <authorList>
            <person name="Kijpornyongpan T."/>
            <person name="Mondo S.J."/>
            <person name="Barry K."/>
            <person name="Sandor L."/>
            <person name="Lee J."/>
            <person name="Lipzen A."/>
            <person name="Pangilinan J."/>
            <person name="LaButti K."/>
            <person name="Hainaut M."/>
            <person name="Henrissat B."/>
            <person name="Grigoriev I.V."/>
            <person name="Spatafora J.W."/>
            <person name="Aime M.C."/>
        </authorList>
    </citation>
    <scope>NUCLEOTIDE SEQUENCE [LARGE SCALE GENOMIC DNA]</scope>
    <source>
        <strain evidence="7 8">MCA 4718</strain>
    </source>
</reference>
<keyword evidence="8" id="KW-1185">Reference proteome</keyword>
<dbReference type="PANTHER" id="PTHR19848:SF0">
    <property type="entry name" value="NOTCHLESS PROTEIN HOMOLOG 1"/>
    <property type="match status" value="1"/>
</dbReference>
<dbReference type="GeneID" id="37014027"/>
<dbReference type="OrthoDB" id="10267436at2759"/>
<dbReference type="Gene3D" id="2.130.10.10">
    <property type="entry name" value="YVTN repeat-like/Quinoprotein amine dehydrogenase"/>
    <property type="match status" value="1"/>
</dbReference>
<dbReference type="PRINTS" id="PR00319">
    <property type="entry name" value="GPROTEINB"/>
</dbReference>
<feature type="repeat" description="WD" evidence="5">
    <location>
        <begin position="590"/>
        <end position="621"/>
    </location>
</feature>
<feature type="repeat" description="WD" evidence="5">
    <location>
        <begin position="359"/>
        <end position="405"/>
    </location>
</feature>
<keyword evidence="2 5" id="KW-0853">WD repeat</keyword>
<dbReference type="STRING" id="1684307.A0A316U8G3"/>
<comment type="subcellular location">
    <subcellularLocation>
        <location evidence="1">Nucleus</location>
        <location evidence="1">Nucleolus</location>
    </subcellularLocation>
</comment>
<dbReference type="InterPro" id="IPR015943">
    <property type="entry name" value="WD40/YVTN_repeat-like_dom_sf"/>
</dbReference>
<keyword evidence="3" id="KW-0677">Repeat</keyword>
<dbReference type="InterPro" id="IPR020472">
    <property type="entry name" value="WD40_PAC1"/>
</dbReference>